<evidence type="ECO:0000313" key="3">
    <source>
        <dbReference type="Proteomes" id="UP000092498"/>
    </source>
</evidence>
<name>A0A1B1AH04_9PROT</name>
<dbReference type="InterPro" id="IPR017438">
    <property type="entry name" value="ATP-NAD_kinase_N"/>
</dbReference>
<proteinExistence type="predicted"/>
<accession>A0A1B1AH04</accession>
<dbReference type="EMBL" id="CP013244">
    <property type="protein sequence ID" value="ANP45842.1"/>
    <property type="molecule type" value="Genomic_DNA"/>
</dbReference>
<dbReference type="SUPFAM" id="SSF111331">
    <property type="entry name" value="NAD kinase/diacylglycerol kinase-like"/>
    <property type="match status" value="1"/>
</dbReference>
<dbReference type="AlphaFoldDB" id="A0A1B1AH04"/>
<dbReference type="GO" id="GO:0016301">
    <property type="term" value="F:kinase activity"/>
    <property type="evidence" value="ECO:0007669"/>
    <property type="project" value="InterPro"/>
</dbReference>
<dbReference type="InterPro" id="IPR016064">
    <property type="entry name" value="NAD/diacylglycerol_kinase_sf"/>
</dbReference>
<sequence>MIVNEAAGSVGPGGREKLCVELETLGARATKWVADLDQLREGDAVEADLIIVLGGDGTASKAASLFCGGPPLVLLPGGTRNLLSHALYGLHPWPEVLRAALERGRAVRLTGGEANGRKFFVAAMFGAPTLLAGAREAARSGQLDLMVWGLKQVLTRMFARRIAVRPFGGVATRAEAAGVLCPAYRGEVEGESLEWVRLNAVHPLDLLRVGIRSVFGGWRDDAAIERSWSRSGEIRAVGAVPAVLDGEPTTFKSHVRVRMVTDGPNVLVTV</sequence>
<dbReference type="STRING" id="1759059.ATE48_07840"/>
<dbReference type="Gene3D" id="2.60.200.40">
    <property type="match status" value="1"/>
</dbReference>
<feature type="domain" description="DAGKc" evidence="1">
    <location>
        <begin position="1"/>
        <end position="118"/>
    </location>
</feature>
<organism evidence="2 3">
    <name type="scientific">Candidatus Viadribacter manganicus</name>
    <dbReference type="NCBI Taxonomy" id="1759059"/>
    <lineage>
        <taxon>Bacteria</taxon>
        <taxon>Pseudomonadati</taxon>
        <taxon>Pseudomonadota</taxon>
        <taxon>Alphaproteobacteria</taxon>
        <taxon>Hyphomonadales</taxon>
        <taxon>Hyphomonadaceae</taxon>
        <taxon>Candidatus Viadribacter</taxon>
    </lineage>
</organism>
<dbReference type="InterPro" id="IPR001206">
    <property type="entry name" value="Diacylglycerol_kinase_cat_dom"/>
</dbReference>
<dbReference type="Pfam" id="PF00781">
    <property type="entry name" value="DAGK_cat"/>
    <property type="match status" value="1"/>
</dbReference>
<protein>
    <recommendedName>
        <fullName evidence="1">DAGKc domain-containing protein</fullName>
    </recommendedName>
</protein>
<evidence type="ECO:0000313" key="2">
    <source>
        <dbReference type="EMBL" id="ANP45842.1"/>
    </source>
</evidence>
<dbReference type="Proteomes" id="UP000092498">
    <property type="component" value="Chromosome"/>
</dbReference>
<keyword evidence="3" id="KW-1185">Reference proteome</keyword>
<gene>
    <name evidence="2" type="ORF">ATE48_07840</name>
</gene>
<dbReference type="Gene3D" id="3.40.50.10330">
    <property type="entry name" value="Probable inorganic polyphosphate/atp-NAD kinase, domain 1"/>
    <property type="match status" value="1"/>
</dbReference>
<dbReference type="InParanoid" id="A0A1B1AH04"/>
<dbReference type="PROSITE" id="PS50146">
    <property type="entry name" value="DAGK"/>
    <property type="match status" value="1"/>
</dbReference>
<dbReference type="KEGG" id="cbot:ATE48_07840"/>
<reference evidence="2 3" key="1">
    <citation type="submission" date="2015-11" db="EMBL/GenBank/DDBJ databases">
        <title>Whole-Genome Sequence of Candidatus Oderbacter manganicum from the National Park Lower Oder Valley, Germany.</title>
        <authorList>
            <person name="Braun B."/>
            <person name="Liere K."/>
            <person name="Szewzyk U."/>
        </authorList>
    </citation>
    <scope>NUCLEOTIDE SEQUENCE [LARGE SCALE GENOMIC DNA]</scope>
    <source>
        <strain evidence="2 3">OTSz_A_272</strain>
    </source>
</reference>
<evidence type="ECO:0000259" key="1">
    <source>
        <dbReference type="PROSITE" id="PS50146"/>
    </source>
</evidence>